<dbReference type="InterPro" id="IPR036642">
    <property type="entry name" value="Cyt_bc1_su8_sf"/>
</dbReference>
<evidence type="ECO:0000256" key="5">
    <source>
        <dbReference type="ARBA" id="ARBA00007668"/>
    </source>
</evidence>
<evidence type="ECO:0000256" key="15">
    <source>
        <dbReference type="ARBA" id="ARBA00023128"/>
    </source>
</evidence>
<evidence type="ECO:0000256" key="3">
    <source>
        <dbReference type="ARBA" id="ARBA00004443"/>
    </source>
</evidence>
<dbReference type="InterPro" id="IPR009947">
    <property type="entry name" value="NDUA7"/>
</dbReference>
<dbReference type="Proteomes" id="UP001176961">
    <property type="component" value="Unassembled WGS sequence"/>
</dbReference>
<evidence type="ECO:0000313" key="19">
    <source>
        <dbReference type="EMBL" id="CAJ0597866.1"/>
    </source>
</evidence>
<evidence type="ECO:0000256" key="11">
    <source>
        <dbReference type="ARBA" id="ARBA00022792"/>
    </source>
</evidence>
<dbReference type="PANTHER" id="PTHR12485:SF1">
    <property type="entry name" value="NADH DEHYDROGENASE [UBIQUINONE] 1 ALPHA SUBCOMPLEX SUBUNIT 7"/>
    <property type="match status" value="1"/>
</dbReference>
<evidence type="ECO:0000256" key="14">
    <source>
        <dbReference type="ARBA" id="ARBA00022990"/>
    </source>
</evidence>
<keyword evidence="12" id="KW-0249">Electron transport</keyword>
<keyword evidence="14" id="KW-0007">Acetylation</keyword>
<evidence type="ECO:0000256" key="8">
    <source>
        <dbReference type="ARBA" id="ARBA00022448"/>
    </source>
</evidence>
<keyword evidence="15" id="KW-0496">Mitochondrion</keyword>
<keyword evidence="20" id="KW-1185">Reference proteome</keyword>
<evidence type="ECO:0000256" key="12">
    <source>
        <dbReference type="ARBA" id="ARBA00022982"/>
    </source>
</evidence>
<dbReference type="SUPFAM" id="SSF81508">
    <property type="entry name" value="Ubiquinone-binding protein QP-C of cytochrome bc1 complex (Ubiquinol-cytochrome c reductase)"/>
    <property type="match status" value="1"/>
</dbReference>
<keyword evidence="8" id="KW-0813">Transport</keyword>
<dbReference type="EMBL" id="CATQJL010000223">
    <property type="protein sequence ID" value="CAJ0597866.1"/>
    <property type="molecule type" value="Genomic_DNA"/>
</dbReference>
<evidence type="ECO:0000256" key="6">
    <source>
        <dbReference type="ARBA" id="ARBA00011533"/>
    </source>
</evidence>
<evidence type="ECO:0000256" key="17">
    <source>
        <dbReference type="ARBA" id="ARBA00030360"/>
    </source>
</evidence>
<dbReference type="PANTHER" id="PTHR12485">
    <property type="entry name" value="NADH-UBIQUINONE OXIDOREDUCTASE SUBUNIT B"/>
    <property type="match status" value="1"/>
</dbReference>
<reference evidence="19" key="1">
    <citation type="submission" date="2023-07" db="EMBL/GenBank/DDBJ databases">
        <authorList>
            <consortium name="CYATHOMIX"/>
        </authorList>
    </citation>
    <scope>NUCLEOTIDE SEQUENCE</scope>
    <source>
        <strain evidence="19">N/A</strain>
    </source>
</reference>
<protein>
    <recommendedName>
        <fullName evidence="7">NADH dehydrogenase [ubiquinone] 1 alpha subcomplex subunit 7</fullName>
    </recommendedName>
    <alternativeName>
        <fullName evidence="18">Complex I-B14.5a</fullName>
    </alternativeName>
    <alternativeName>
        <fullName evidence="17">NADH-ubiquinone oxidoreductase subunit B14.5a</fullName>
    </alternativeName>
</protein>
<dbReference type="Gene3D" id="1.20.5.210">
    <property type="entry name" value="Cytochrome b-c1 complex subunit 8"/>
    <property type="match status" value="1"/>
</dbReference>
<dbReference type="AlphaFoldDB" id="A0AA36GTH2"/>
<evidence type="ECO:0000256" key="16">
    <source>
        <dbReference type="ARBA" id="ARBA00023136"/>
    </source>
</evidence>
<evidence type="ECO:0000256" key="10">
    <source>
        <dbReference type="ARBA" id="ARBA00022692"/>
    </source>
</evidence>
<comment type="similarity">
    <text evidence="4">Belongs to the complex I NDUFA7 subunit family.</text>
</comment>
<evidence type="ECO:0000256" key="1">
    <source>
        <dbReference type="ARBA" id="ARBA00003195"/>
    </source>
</evidence>
<evidence type="ECO:0000256" key="2">
    <source>
        <dbReference type="ARBA" id="ARBA00004434"/>
    </source>
</evidence>
<gene>
    <name evidence="19" type="ORF">CYNAS_LOCUS9849</name>
</gene>
<sequence>MSDSFRVAISGRKIADAATKNRTQTTFWTWLRNKLLAVDRLPGTPAPGILGKAERLYITIRYVFLRRSQRTQILQNYPHYLVVFILNYLAENYYYTRDGRRVVLPPNVLYVADAHGVEFGSAKGEKIERDKAIQVKGAQTITLACKHPRPVSALSGNAQERRSWKRKETSLNLKNWSALTDSRQASRNWLYLDQKMRTSAVSLAKHFGWLGKMYGEHRFALAPNEQKAFKGFIDRYRESKSTLIPQ</sequence>
<keyword evidence="11" id="KW-0999">Mitochondrion inner membrane</keyword>
<comment type="subcellular location">
    <subcellularLocation>
        <location evidence="3">Mitochondrion inner membrane</location>
        <topology evidence="3">Peripheral membrane protein</topology>
        <orientation evidence="3">Matrix side</orientation>
    </subcellularLocation>
    <subcellularLocation>
        <location evidence="2">Mitochondrion inner membrane</location>
        <topology evidence="2">Single-pass membrane protein</topology>
    </subcellularLocation>
</comment>
<dbReference type="GO" id="GO:0005743">
    <property type="term" value="C:mitochondrial inner membrane"/>
    <property type="evidence" value="ECO:0007669"/>
    <property type="project" value="UniProtKB-SubCell"/>
</dbReference>
<evidence type="ECO:0000256" key="7">
    <source>
        <dbReference type="ARBA" id="ARBA00016383"/>
    </source>
</evidence>
<keyword evidence="9" id="KW-0679">Respiratory chain</keyword>
<evidence type="ECO:0000256" key="9">
    <source>
        <dbReference type="ARBA" id="ARBA00022660"/>
    </source>
</evidence>
<dbReference type="GO" id="GO:0045275">
    <property type="term" value="C:respiratory chain complex III"/>
    <property type="evidence" value="ECO:0007669"/>
    <property type="project" value="InterPro"/>
</dbReference>
<evidence type="ECO:0000256" key="18">
    <source>
        <dbReference type="ARBA" id="ARBA00033401"/>
    </source>
</evidence>
<comment type="function">
    <text evidence="1">Accessory subunit of the mitochondrial membrane respiratory chain NADH dehydrogenase (Complex I), that is believed not to be involved in catalysis. Complex I functions in the transfer of electrons from NADH to the respiratory chain. The immediate electron acceptor for the enzyme is believed to be ubiquinone.</text>
</comment>
<proteinExistence type="inferred from homology"/>
<keyword evidence="16" id="KW-0472">Membrane</keyword>
<evidence type="ECO:0000256" key="13">
    <source>
        <dbReference type="ARBA" id="ARBA00022989"/>
    </source>
</evidence>
<name>A0AA36GTH2_CYLNA</name>
<organism evidence="19 20">
    <name type="scientific">Cylicocyclus nassatus</name>
    <name type="common">Nematode worm</name>
    <dbReference type="NCBI Taxonomy" id="53992"/>
    <lineage>
        <taxon>Eukaryota</taxon>
        <taxon>Metazoa</taxon>
        <taxon>Ecdysozoa</taxon>
        <taxon>Nematoda</taxon>
        <taxon>Chromadorea</taxon>
        <taxon>Rhabditida</taxon>
        <taxon>Rhabditina</taxon>
        <taxon>Rhabditomorpha</taxon>
        <taxon>Strongyloidea</taxon>
        <taxon>Strongylidae</taxon>
        <taxon>Cylicocyclus</taxon>
    </lineage>
</organism>
<comment type="similarity">
    <text evidence="5">Belongs to the UQCRQ/QCR8 family.</text>
</comment>
<comment type="subunit">
    <text evidence="6">Complex I is composed of 45 different subunits.</text>
</comment>
<evidence type="ECO:0000313" key="20">
    <source>
        <dbReference type="Proteomes" id="UP001176961"/>
    </source>
</evidence>
<comment type="caution">
    <text evidence="19">The sequence shown here is derived from an EMBL/GenBank/DDBJ whole genome shotgun (WGS) entry which is preliminary data.</text>
</comment>
<evidence type="ECO:0000256" key="4">
    <source>
        <dbReference type="ARBA" id="ARBA00005482"/>
    </source>
</evidence>
<dbReference type="GO" id="GO:0006122">
    <property type="term" value="P:mitochondrial electron transport, ubiquinol to cytochrome c"/>
    <property type="evidence" value="ECO:0007669"/>
    <property type="project" value="InterPro"/>
</dbReference>
<accession>A0AA36GTH2</accession>
<dbReference type="Pfam" id="PF07347">
    <property type="entry name" value="CI-B14_5a"/>
    <property type="match status" value="1"/>
</dbReference>
<keyword evidence="10" id="KW-0812">Transmembrane</keyword>
<dbReference type="GO" id="GO:0006120">
    <property type="term" value="P:mitochondrial electron transport, NADH to ubiquinone"/>
    <property type="evidence" value="ECO:0007669"/>
    <property type="project" value="TreeGrafter"/>
</dbReference>
<keyword evidence="13" id="KW-1133">Transmembrane helix</keyword>